<feature type="compositionally biased region" description="Basic and acidic residues" evidence="1">
    <location>
        <begin position="867"/>
        <end position="899"/>
    </location>
</feature>
<proteinExistence type="predicted"/>
<feature type="compositionally biased region" description="Polar residues" evidence="1">
    <location>
        <begin position="1001"/>
        <end position="1031"/>
    </location>
</feature>
<name>A0A0L6VB51_9BASI</name>
<feature type="compositionally biased region" description="Polar residues" evidence="1">
    <location>
        <begin position="619"/>
        <end position="632"/>
    </location>
</feature>
<evidence type="ECO:0000313" key="3">
    <source>
        <dbReference type="Proteomes" id="UP000037035"/>
    </source>
</evidence>
<accession>A0A0L6VB51</accession>
<dbReference type="EMBL" id="LAVV01006915">
    <property type="protein sequence ID" value="KNZ57797.1"/>
    <property type="molecule type" value="Genomic_DNA"/>
</dbReference>
<reference evidence="2 3" key="1">
    <citation type="submission" date="2015-08" db="EMBL/GenBank/DDBJ databases">
        <title>Next Generation Sequencing and Analysis of the Genome of Puccinia sorghi L Schw, the Causal Agent of Maize Common Rust.</title>
        <authorList>
            <person name="Rochi L."/>
            <person name="Burguener G."/>
            <person name="Darino M."/>
            <person name="Turjanski A."/>
            <person name="Kreff E."/>
            <person name="Dieguez M.J."/>
            <person name="Sacco F."/>
        </authorList>
    </citation>
    <scope>NUCLEOTIDE SEQUENCE [LARGE SCALE GENOMIC DNA]</scope>
    <source>
        <strain evidence="2 3">RO10H11247</strain>
    </source>
</reference>
<feature type="compositionally biased region" description="Basic residues" evidence="1">
    <location>
        <begin position="941"/>
        <end position="956"/>
    </location>
</feature>
<feature type="compositionally biased region" description="Basic and acidic residues" evidence="1">
    <location>
        <begin position="594"/>
        <end position="605"/>
    </location>
</feature>
<evidence type="ECO:0000256" key="1">
    <source>
        <dbReference type="SAM" id="MobiDB-lite"/>
    </source>
</evidence>
<dbReference type="Proteomes" id="UP000037035">
    <property type="component" value="Unassembled WGS sequence"/>
</dbReference>
<feature type="compositionally biased region" description="Polar residues" evidence="1">
    <location>
        <begin position="737"/>
        <end position="750"/>
    </location>
</feature>
<feature type="compositionally biased region" description="Basic and acidic residues" evidence="1">
    <location>
        <begin position="915"/>
        <end position="940"/>
    </location>
</feature>
<protein>
    <submittedName>
        <fullName evidence="2">Uncharacterized protein</fullName>
    </submittedName>
</protein>
<feature type="region of interest" description="Disordered" evidence="1">
    <location>
        <begin position="522"/>
        <end position="556"/>
    </location>
</feature>
<feature type="compositionally biased region" description="Polar residues" evidence="1">
    <location>
        <begin position="1055"/>
        <end position="1070"/>
    </location>
</feature>
<feature type="region of interest" description="Disordered" evidence="1">
    <location>
        <begin position="866"/>
        <end position="1133"/>
    </location>
</feature>
<feature type="compositionally biased region" description="Basic and acidic residues" evidence="1">
    <location>
        <begin position="1169"/>
        <end position="1181"/>
    </location>
</feature>
<feature type="compositionally biased region" description="Polar residues" evidence="1">
    <location>
        <begin position="693"/>
        <end position="708"/>
    </location>
</feature>
<feature type="region of interest" description="Disordered" evidence="1">
    <location>
        <begin position="1152"/>
        <end position="1188"/>
    </location>
</feature>
<evidence type="ECO:0000313" key="2">
    <source>
        <dbReference type="EMBL" id="KNZ57797.1"/>
    </source>
</evidence>
<comment type="caution">
    <text evidence="2">The sequence shown here is derived from an EMBL/GenBank/DDBJ whole genome shotgun (WGS) entry which is preliminary data.</text>
</comment>
<gene>
    <name evidence="2" type="ORF">VP01_206g5</name>
</gene>
<dbReference type="OrthoDB" id="2499340at2759"/>
<keyword evidence="3" id="KW-1185">Reference proteome</keyword>
<dbReference type="VEuPathDB" id="FungiDB:VP01_206g5"/>
<organism evidence="2 3">
    <name type="scientific">Puccinia sorghi</name>
    <dbReference type="NCBI Taxonomy" id="27349"/>
    <lineage>
        <taxon>Eukaryota</taxon>
        <taxon>Fungi</taxon>
        <taxon>Dikarya</taxon>
        <taxon>Basidiomycota</taxon>
        <taxon>Pucciniomycotina</taxon>
        <taxon>Pucciniomycetes</taxon>
        <taxon>Pucciniales</taxon>
        <taxon>Pucciniaceae</taxon>
        <taxon>Puccinia</taxon>
    </lineage>
</organism>
<sequence length="1313" mass="146978">MAPRKKKVQATADDHADDIIGLLRESYQVLKEFHQTVTQKARNLSPNRLASATYISTFAKLLDHFKIIMDHQVGQRLLWLGDMTGDQRDNTRLVMECSGMCDFFRYQIACLYSLPLKNIFLPLRSMFLVKSSPILGLMNYIYHVKLEECQAPSLAGPRPRTHFKADAREVGQSWESILAAFGEGIRLYMNNAQHGSKLSQFQVLVGKVFYPFLAQVAGLPRSSNPLTPSEHVKRAVSNLFCLLLDAGEALSGACTENKELIRDPTIFGPAVLSHNISSHHDFITANIALQLAFSVAPPFQLGKGNPKSAKDPMEARTARENWFKQIFPVEEFGKSFQEQMVSRLVSMSSKHFWAGLGDIQEMIFQNDKSRACALPIQTGAVSENQIRFNAYAVPILQKTIQFNQSSLTWSCLVSRQGGDSTNEDEETTAEICYDAIVVVRLTGAPKFPAPIPRRSNLQTEFEEATLSIDFRSDHPIKCYAPAVHYTPNNNTFLATLVLTLHPKYADVISRILNHRKIKFSHVASSGKPQQTDDDYEKKVVDVPSSPEVQRSVTKRKTSKVSISQELVCSWEAENCVAISAHPNLRQRVKSVQREAEIDSSREEVSRSVSEQQIDRRGPSTATESISKSSPTIFHTGCKTPSKRKHSAGIPSPVKTSPSDKRVNQGKKLKRIRIVESPTDSNLSPPVLQRKQGSENNAQKTPRSVTLPTCETKARIVPQLQSTSKNVDSREITGQKAPVSQRQNDINNIGDSNLARKHSSAPAETDSDEIIEPCSEPEDRTDHVKLISSDSIDDASEKIVEQSESGPNSRDDSDMEDRIEQDDPEIRLPLSAKPACRININGNSTRKKSKDFGHLSVVNMAKGFRSTARKEEVHRPQKAEIKSSKDSYDAMTGRHEDWNRKNVPGSKQDIISSGESRAKRDTSSPDVHIVKKTDLDQDVFKQAKHRINAAHRKKPNKTKPQQESRLCDLVQNLSSGRNKFPEQDEKNATFAHVMKTKDLADRSSSGKKTVQAPSSVSRVNFAAQDTSSIRSKSSLKHGNSRETGGFKSLKGIADVTESSSTPLSRMQPGSSERSKKSVESFANPPKQKRLRFESPQSFAIQRKTSSSRSEKRTLSPRDSLPQAGDNFRAGNEMLHSIKRTKIRSEILKGEDASKFALKPSTPSRSTPRLNLKDFQKNPEGRENSSSPVRELVPELPNASHQDSCPTGKVKHILLSQTRPFGMLVDGIRQKQAKIKDVVSDSRLGVITLTNNFLEEYDRKNEQLSDEISRCALQRREECKQHLDSVKQDRIKIEQDLDRAKNYIVERRKPREQDS</sequence>
<feature type="compositionally biased region" description="Basic and acidic residues" evidence="1">
    <location>
        <begin position="808"/>
        <end position="817"/>
    </location>
</feature>
<feature type="region of interest" description="Disordered" evidence="1">
    <location>
        <begin position="594"/>
        <end position="832"/>
    </location>
</feature>